<name>A0A4Y2SV97_ARAVE</name>
<gene>
    <name evidence="1" type="ORF">AVEN_103142_1</name>
</gene>
<proteinExistence type="predicted"/>
<evidence type="ECO:0000313" key="1">
    <source>
        <dbReference type="EMBL" id="GBN92242.1"/>
    </source>
</evidence>
<protein>
    <submittedName>
        <fullName evidence="1">Uncharacterized protein</fullName>
    </submittedName>
</protein>
<keyword evidence="2" id="KW-1185">Reference proteome</keyword>
<accession>A0A4Y2SV97</accession>
<dbReference type="Proteomes" id="UP000499080">
    <property type="component" value="Unassembled WGS sequence"/>
</dbReference>
<dbReference type="AlphaFoldDB" id="A0A4Y2SV97"/>
<dbReference type="EMBL" id="BGPR01024277">
    <property type="protein sequence ID" value="GBN92242.1"/>
    <property type="molecule type" value="Genomic_DNA"/>
</dbReference>
<reference evidence="1 2" key="1">
    <citation type="journal article" date="2019" name="Sci. Rep.">
        <title>Orb-weaving spider Araneus ventricosus genome elucidates the spidroin gene catalogue.</title>
        <authorList>
            <person name="Kono N."/>
            <person name="Nakamura H."/>
            <person name="Ohtoshi R."/>
            <person name="Moran D.A.P."/>
            <person name="Shinohara A."/>
            <person name="Yoshida Y."/>
            <person name="Fujiwara M."/>
            <person name="Mori M."/>
            <person name="Tomita M."/>
            <person name="Arakawa K."/>
        </authorList>
    </citation>
    <scope>NUCLEOTIDE SEQUENCE [LARGE SCALE GENOMIC DNA]</scope>
</reference>
<sequence length="118" mass="13655">MPVTFVIRKKRDTREKRLYNHVYQQLVTKNQGTDSCERHTCLGLPYVRISSSCPDLQNARIYATECGEREIWLSLRKSNALKKADIIPPMKENSLFTSIVHEKVDEPFFPDPVLTSTN</sequence>
<organism evidence="1 2">
    <name type="scientific">Araneus ventricosus</name>
    <name type="common">Orbweaver spider</name>
    <name type="synonym">Epeira ventricosa</name>
    <dbReference type="NCBI Taxonomy" id="182803"/>
    <lineage>
        <taxon>Eukaryota</taxon>
        <taxon>Metazoa</taxon>
        <taxon>Ecdysozoa</taxon>
        <taxon>Arthropoda</taxon>
        <taxon>Chelicerata</taxon>
        <taxon>Arachnida</taxon>
        <taxon>Araneae</taxon>
        <taxon>Araneomorphae</taxon>
        <taxon>Entelegynae</taxon>
        <taxon>Araneoidea</taxon>
        <taxon>Araneidae</taxon>
        <taxon>Araneus</taxon>
    </lineage>
</organism>
<evidence type="ECO:0000313" key="2">
    <source>
        <dbReference type="Proteomes" id="UP000499080"/>
    </source>
</evidence>
<comment type="caution">
    <text evidence="1">The sequence shown here is derived from an EMBL/GenBank/DDBJ whole genome shotgun (WGS) entry which is preliminary data.</text>
</comment>